<dbReference type="RefSeq" id="WP_213111444.1">
    <property type="nucleotide sequence ID" value="NZ_JAGYPJ010000001.1"/>
</dbReference>
<sequence>MNKKQKIIFRSSIFVNIILALLIVWVLVNNNFANEQLFFTEVQENLVELEGLIAHQIDNKWSEPNLVTTKLGDVLNGLNLGLSNGMYLNSISNKDREFLERFSSKLRQYPHDELYALSKLSKEDKEYFEALRTNLREVGLGLNITIMKDWKSFISILKALEERIEVPLNK</sequence>
<name>A0A942YLZ2_9BACI</name>
<proteinExistence type="predicted"/>
<gene>
    <name evidence="2" type="ORF">KHA93_14855</name>
</gene>
<keyword evidence="1" id="KW-1133">Transmembrane helix</keyword>
<reference evidence="2 3" key="1">
    <citation type="submission" date="2021-05" db="EMBL/GenBank/DDBJ databases">
        <title>Novel Bacillus species.</title>
        <authorList>
            <person name="Liu G."/>
        </authorList>
    </citation>
    <scope>NUCLEOTIDE SEQUENCE [LARGE SCALE GENOMIC DNA]</scope>
    <source>
        <strain evidence="2 3">FJAT-49732</strain>
    </source>
</reference>
<protein>
    <submittedName>
        <fullName evidence="2">Uncharacterized protein</fullName>
    </submittedName>
</protein>
<feature type="transmembrane region" description="Helical" evidence="1">
    <location>
        <begin position="7"/>
        <end position="28"/>
    </location>
</feature>
<comment type="caution">
    <text evidence="2">The sequence shown here is derived from an EMBL/GenBank/DDBJ whole genome shotgun (WGS) entry which is preliminary data.</text>
</comment>
<dbReference type="AlphaFoldDB" id="A0A942YLZ2"/>
<organism evidence="2 3">
    <name type="scientific">Lederbergia citrisecunda</name>
    <dbReference type="NCBI Taxonomy" id="2833583"/>
    <lineage>
        <taxon>Bacteria</taxon>
        <taxon>Bacillati</taxon>
        <taxon>Bacillota</taxon>
        <taxon>Bacilli</taxon>
        <taxon>Bacillales</taxon>
        <taxon>Bacillaceae</taxon>
        <taxon>Lederbergia</taxon>
    </lineage>
</organism>
<keyword evidence="1" id="KW-0472">Membrane</keyword>
<evidence type="ECO:0000313" key="3">
    <source>
        <dbReference type="Proteomes" id="UP000682713"/>
    </source>
</evidence>
<keyword evidence="3" id="KW-1185">Reference proteome</keyword>
<dbReference type="Proteomes" id="UP000682713">
    <property type="component" value="Unassembled WGS sequence"/>
</dbReference>
<evidence type="ECO:0000313" key="2">
    <source>
        <dbReference type="EMBL" id="MBS4200914.1"/>
    </source>
</evidence>
<accession>A0A942YLZ2</accession>
<evidence type="ECO:0000256" key="1">
    <source>
        <dbReference type="SAM" id="Phobius"/>
    </source>
</evidence>
<dbReference type="EMBL" id="JAGYPJ010000001">
    <property type="protein sequence ID" value="MBS4200914.1"/>
    <property type="molecule type" value="Genomic_DNA"/>
</dbReference>
<keyword evidence="1" id="KW-0812">Transmembrane</keyword>